<feature type="region of interest" description="Disordered" evidence="1">
    <location>
        <begin position="164"/>
        <end position="192"/>
    </location>
</feature>
<dbReference type="InterPro" id="IPR013783">
    <property type="entry name" value="Ig-like_fold"/>
</dbReference>
<reference evidence="5" key="1">
    <citation type="journal article" date="2021" name="PeerJ">
        <title>Extensive microbial diversity within the chicken gut microbiome revealed by metagenomics and culture.</title>
        <authorList>
            <person name="Gilroy R."/>
            <person name="Ravi A."/>
            <person name="Getino M."/>
            <person name="Pursley I."/>
            <person name="Horton D.L."/>
            <person name="Alikhan N.F."/>
            <person name="Baker D."/>
            <person name="Gharbi K."/>
            <person name="Hall N."/>
            <person name="Watson M."/>
            <person name="Adriaenssens E.M."/>
            <person name="Foster-Nyarko E."/>
            <person name="Jarju S."/>
            <person name="Secka A."/>
            <person name="Antonio M."/>
            <person name="Oren A."/>
            <person name="Chaudhuri R.R."/>
            <person name="La Ragione R."/>
            <person name="Hildebrand F."/>
            <person name="Pallen M.J."/>
        </authorList>
    </citation>
    <scope>NUCLEOTIDE SEQUENCE</scope>
    <source>
        <strain evidence="5">CHK178-16964</strain>
    </source>
</reference>
<dbReference type="AlphaFoldDB" id="A0A9D2HGB9"/>
<feature type="chain" id="PRO_5038649273" evidence="3">
    <location>
        <begin position="27"/>
        <end position="483"/>
    </location>
</feature>
<dbReference type="Gene3D" id="2.60.40.740">
    <property type="match status" value="1"/>
</dbReference>
<evidence type="ECO:0000313" key="5">
    <source>
        <dbReference type="EMBL" id="HJA71055.1"/>
    </source>
</evidence>
<dbReference type="InterPro" id="IPR041033">
    <property type="entry name" value="SpaA_PFL_dom_1"/>
</dbReference>
<keyword evidence="2" id="KW-0472">Membrane</keyword>
<dbReference type="NCBIfam" id="NF033902">
    <property type="entry name" value="iso_D2_wall_anc"/>
    <property type="match status" value="1"/>
</dbReference>
<name>A0A9D2HGB9_9FIRM</name>
<evidence type="ECO:0000256" key="1">
    <source>
        <dbReference type="SAM" id="MobiDB-lite"/>
    </source>
</evidence>
<dbReference type="NCBIfam" id="TIGR04226">
    <property type="entry name" value="RrgB_K2N_iso_D2"/>
    <property type="match status" value="1"/>
</dbReference>
<dbReference type="Proteomes" id="UP000823900">
    <property type="component" value="Unassembled WGS sequence"/>
</dbReference>
<feature type="transmembrane region" description="Helical" evidence="2">
    <location>
        <begin position="456"/>
        <end position="475"/>
    </location>
</feature>
<evidence type="ECO:0000313" key="6">
    <source>
        <dbReference type="Proteomes" id="UP000823900"/>
    </source>
</evidence>
<protein>
    <submittedName>
        <fullName evidence="5">SpaH/EbpB family LPXTG-anchored major pilin</fullName>
    </submittedName>
</protein>
<evidence type="ECO:0000259" key="4">
    <source>
        <dbReference type="Pfam" id="PF17802"/>
    </source>
</evidence>
<dbReference type="InterPro" id="IPR008966">
    <property type="entry name" value="Adhesion_dom_sf"/>
</dbReference>
<feature type="signal peptide" evidence="3">
    <location>
        <begin position="1"/>
        <end position="26"/>
    </location>
</feature>
<dbReference type="EMBL" id="DWZA01000051">
    <property type="protein sequence ID" value="HJA71055.1"/>
    <property type="molecule type" value="Genomic_DNA"/>
</dbReference>
<dbReference type="SUPFAM" id="SSF49401">
    <property type="entry name" value="Bacterial adhesins"/>
    <property type="match status" value="1"/>
</dbReference>
<dbReference type="InterPro" id="IPR048052">
    <property type="entry name" value="FM1-like"/>
</dbReference>
<proteinExistence type="predicted"/>
<dbReference type="NCBIfam" id="TIGR01167">
    <property type="entry name" value="LPXTG_anchor"/>
    <property type="match status" value="1"/>
</dbReference>
<dbReference type="Gene3D" id="2.60.40.10">
    <property type="entry name" value="Immunoglobulins"/>
    <property type="match status" value="1"/>
</dbReference>
<reference evidence="5" key="2">
    <citation type="submission" date="2021-04" db="EMBL/GenBank/DDBJ databases">
        <authorList>
            <person name="Gilroy R."/>
        </authorList>
    </citation>
    <scope>NUCLEOTIDE SEQUENCE</scope>
    <source>
        <strain evidence="5">CHK178-16964</strain>
    </source>
</reference>
<organism evidence="5 6">
    <name type="scientific">Candidatus Lachnoclostridium stercoravium</name>
    <dbReference type="NCBI Taxonomy" id="2838633"/>
    <lineage>
        <taxon>Bacteria</taxon>
        <taxon>Bacillati</taxon>
        <taxon>Bacillota</taxon>
        <taxon>Clostridia</taxon>
        <taxon>Lachnospirales</taxon>
        <taxon>Lachnospiraceae</taxon>
    </lineage>
</organism>
<dbReference type="Pfam" id="PF17802">
    <property type="entry name" value="SpaA"/>
    <property type="match status" value="1"/>
</dbReference>
<accession>A0A9D2HGB9</accession>
<dbReference type="InterPro" id="IPR026466">
    <property type="entry name" value="Fim_isopep_form_D2_dom"/>
</dbReference>
<evidence type="ECO:0000256" key="2">
    <source>
        <dbReference type="SAM" id="Phobius"/>
    </source>
</evidence>
<evidence type="ECO:0000256" key="3">
    <source>
        <dbReference type="SAM" id="SignalP"/>
    </source>
</evidence>
<keyword evidence="3" id="KW-0732">Signal</keyword>
<keyword evidence="2" id="KW-0812">Transmembrane</keyword>
<feature type="compositionally biased region" description="Basic and acidic residues" evidence="1">
    <location>
        <begin position="165"/>
        <end position="179"/>
    </location>
</feature>
<comment type="caution">
    <text evidence="5">The sequence shown here is derived from an EMBL/GenBank/DDBJ whole genome shotgun (WGS) entry which is preliminary data.</text>
</comment>
<gene>
    <name evidence="5" type="ORF">IAA07_05660</name>
</gene>
<sequence>MKRLKKFAGLLLAVATILAYSVTAFAAGNGSITITNAVPGQVYTIYRILDLESYDSNANAYAYKANSEWLSWLETQTDYVTISDDGQNYVTWVDGADAAEFAKLALAHAEEADIQPVDNATAGAAAEGENRTTVEFTGLDLGYYLVDTSLGTLCSLDTTDDEATITEKNDVPSTEKEVQEDSDESWGSDNTAQIGDTVNFRTTITAQPGAENYVLYDKMSAGLTLDQESIVVEGLTEDEDYTVAFDTTDGYDFEITFDQDYLNSIESETKIVVKYSAVLNDNAVISEDSNDNVTHLDYGDETDTKSTPDSTTKTYSFSFDIVKTDNEFKLLDGAEFELYDAQTEGNKIALVDEGNGVYRVATDEEIKGEGFTSAVIVAKDGQATVKGLDAETTYYLEETKAPEGYNKLAERVEVAIENTNLSTSLEGDVWTDDDGGVQITNISGALLPSTGGMGTTLFYVGGGILMAGAAVLLVIRKSRSREE</sequence>
<feature type="domain" description="SpaA-like prealbumin fold" evidence="4">
    <location>
        <begin position="318"/>
        <end position="424"/>
    </location>
</feature>
<keyword evidence="2" id="KW-1133">Transmembrane helix</keyword>